<comment type="caution">
    <text evidence="5">The sequence shown here is derived from an EMBL/GenBank/DDBJ whole genome shotgun (WGS) entry which is preliminary data.</text>
</comment>
<dbReference type="FunFam" id="3.30.360.10:FF:000008">
    <property type="entry name" value="Alpha-aminoadipic semialdehyde synthase, mitochondrial"/>
    <property type="match status" value="1"/>
</dbReference>
<sequence>MSSVSSLRRVLLLGSGYTSAPLVEWLTRDGTVSVTVASNIPEQADRVAAPFKNTSTAEVDVTSDASLSSLIPGHNLVISYVPFTLHPLVARQCIAHKVDLVTASYVSPELQELDGPAKEVGVTLLNEIGLDPGIDHMLAMQCIDEVHDKGGKVLSFDLLCGGLPAPECADNPLKYKFSWSPKGVLLGTMHPATYLKDGKLVEVPRGGDILSTAQDVSLFPDLPLEFFPNRDSVKYREVYQIPEASTIVRSTLRYRGFCGIAQGLLRLGLLGDAHVQRLQPDSAPLRWRDLLAILISQSDVRTPDLRSSVLETVGGDQNVLTAIEGLGLLTDAPAPLRGTPIDTLCAHLQERLQYQPGERDAIFMRETFTIQWPNRTKEQRWIDLVEYGNPDGYTAMARCVGLPTAIAARLILDGNVKEKGIVRPTIPSLYNPILRTLRDEGVHLQSGISRLVN</sequence>
<dbReference type="PANTHER" id="PTHR11133:SF22">
    <property type="entry name" value="ALPHA-AMINOADIPIC SEMIALDEHYDE SYNTHASE, MITOCHONDRIAL"/>
    <property type="match status" value="1"/>
</dbReference>
<dbReference type="Pfam" id="PF03435">
    <property type="entry name" value="Sacchrp_dh_NADP"/>
    <property type="match status" value="1"/>
</dbReference>
<dbReference type="PANTHER" id="PTHR11133">
    <property type="entry name" value="SACCHAROPINE DEHYDROGENASE"/>
    <property type="match status" value="1"/>
</dbReference>
<dbReference type="Gene3D" id="1.10.1870.10">
    <property type="entry name" value="Domain 3, Saccharopine reductase"/>
    <property type="match status" value="1"/>
</dbReference>
<evidence type="ECO:0000313" key="6">
    <source>
        <dbReference type="Proteomes" id="UP001174909"/>
    </source>
</evidence>
<dbReference type="FunFam" id="3.40.50.720:FF:000072">
    <property type="entry name" value="Saccharopine dehydrogenase [NADP(+), L-glutamate-forming]"/>
    <property type="match status" value="1"/>
</dbReference>
<dbReference type="SUPFAM" id="SSF55347">
    <property type="entry name" value="Glyceraldehyde-3-phosphate dehydrogenase-like, C-terminal domain"/>
    <property type="match status" value="1"/>
</dbReference>
<dbReference type="Gene3D" id="3.30.360.10">
    <property type="entry name" value="Dihydrodipicolinate Reductase, domain 2"/>
    <property type="match status" value="1"/>
</dbReference>
<dbReference type="GO" id="GO:0005737">
    <property type="term" value="C:cytoplasm"/>
    <property type="evidence" value="ECO:0007669"/>
    <property type="project" value="TreeGrafter"/>
</dbReference>
<evidence type="ECO:0000313" key="5">
    <source>
        <dbReference type="EMBL" id="CAI8015133.1"/>
    </source>
</evidence>
<evidence type="ECO:0000259" key="3">
    <source>
        <dbReference type="Pfam" id="PF03435"/>
    </source>
</evidence>
<dbReference type="InterPro" id="IPR036291">
    <property type="entry name" value="NAD(P)-bd_dom_sf"/>
</dbReference>
<dbReference type="SUPFAM" id="SSF51735">
    <property type="entry name" value="NAD(P)-binding Rossmann-fold domains"/>
    <property type="match status" value="1"/>
</dbReference>
<evidence type="ECO:0000256" key="1">
    <source>
        <dbReference type="ARBA" id="ARBA00022857"/>
    </source>
</evidence>
<name>A0AA35RP38_GEOBA</name>
<dbReference type="GO" id="GO:0019878">
    <property type="term" value="P:lysine biosynthetic process via aminoadipic acid"/>
    <property type="evidence" value="ECO:0007669"/>
    <property type="project" value="TreeGrafter"/>
</dbReference>
<dbReference type="Pfam" id="PF16653">
    <property type="entry name" value="Sacchrp_dh_C"/>
    <property type="match status" value="1"/>
</dbReference>
<dbReference type="InterPro" id="IPR051168">
    <property type="entry name" value="AASS"/>
</dbReference>
<evidence type="ECO:0000256" key="2">
    <source>
        <dbReference type="ARBA" id="ARBA00023002"/>
    </source>
</evidence>
<proteinExistence type="predicted"/>
<dbReference type="Gene3D" id="3.40.50.720">
    <property type="entry name" value="NAD(P)-binding Rossmann-like Domain"/>
    <property type="match status" value="1"/>
</dbReference>
<dbReference type="AlphaFoldDB" id="A0AA35RP38"/>
<protein>
    <submittedName>
        <fullName evidence="5">Alpha-aminoadipic semialdehyde synthase, mitochondrial</fullName>
    </submittedName>
</protein>
<dbReference type="InterPro" id="IPR032095">
    <property type="entry name" value="Sacchrp_dh-like_C"/>
</dbReference>
<dbReference type="GO" id="GO:0004753">
    <property type="term" value="F:saccharopine dehydrogenase activity"/>
    <property type="evidence" value="ECO:0007669"/>
    <property type="project" value="TreeGrafter"/>
</dbReference>
<accession>A0AA35RP38</accession>
<evidence type="ECO:0000259" key="4">
    <source>
        <dbReference type="Pfam" id="PF16653"/>
    </source>
</evidence>
<reference evidence="5" key="1">
    <citation type="submission" date="2023-03" db="EMBL/GenBank/DDBJ databases">
        <authorList>
            <person name="Steffen K."/>
            <person name="Cardenas P."/>
        </authorList>
    </citation>
    <scope>NUCLEOTIDE SEQUENCE</scope>
</reference>
<dbReference type="Proteomes" id="UP001174909">
    <property type="component" value="Unassembled WGS sequence"/>
</dbReference>
<keyword evidence="2" id="KW-0560">Oxidoreductase</keyword>
<keyword evidence="1" id="KW-0521">NADP</keyword>
<organism evidence="5 6">
    <name type="scientific">Geodia barretti</name>
    <name type="common">Barrett's horny sponge</name>
    <dbReference type="NCBI Taxonomy" id="519541"/>
    <lineage>
        <taxon>Eukaryota</taxon>
        <taxon>Metazoa</taxon>
        <taxon>Porifera</taxon>
        <taxon>Demospongiae</taxon>
        <taxon>Heteroscleromorpha</taxon>
        <taxon>Tetractinellida</taxon>
        <taxon>Astrophorina</taxon>
        <taxon>Geodiidae</taxon>
        <taxon>Geodia</taxon>
    </lineage>
</organism>
<gene>
    <name evidence="5" type="ORF">GBAR_LOCUS9422</name>
</gene>
<feature type="domain" description="Saccharopine dehydrogenase-like C-terminal" evidence="4">
    <location>
        <begin position="129"/>
        <end position="442"/>
    </location>
</feature>
<feature type="domain" description="Saccharopine dehydrogenase NADP binding" evidence="3">
    <location>
        <begin position="10"/>
        <end position="124"/>
    </location>
</feature>
<keyword evidence="6" id="KW-1185">Reference proteome</keyword>
<dbReference type="EMBL" id="CASHTH010001424">
    <property type="protein sequence ID" value="CAI8015133.1"/>
    <property type="molecule type" value="Genomic_DNA"/>
</dbReference>
<dbReference type="InterPro" id="IPR005097">
    <property type="entry name" value="Sacchrp_dh_NADP-bd"/>
</dbReference>